<dbReference type="AlphaFoldDB" id="A0A149QRU1"/>
<feature type="compositionally biased region" description="Low complexity" evidence="1">
    <location>
        <begin position="295"/>
        <end position="306"/>
    </location>
</feature>
<proteinExistence type="predicted"/>
<keyword evidence="2" id="KW-0472">Membrane</keyword>
<name>A0A149QRU1_9PROT</name>
<accession>A0A149QRU1</accession>
<evidence type="ECO:0000313" key="4">
    <source>
        <dbReference type="EMBL" id="KXU99990.1"/>
    </source>
</evidence>
<dbReference type="PROSITE" id="PS50965">
    <property type="entry name" value="NERD"/>
    <property type="match status" value="1"/>
</dbReference>
<comment type="caution">
    <text evidence="4">The sequence shown here is derived from an EMBL/GenBank/DDBJ whole genome shotgun (WGS) entry which is preliminary data.</text>
</comment>
<evidence type="ECO:0000256" key="2">
    <source>
        <dbReference type="SAM" id="Phobius"/>
    </source>
</evidence>
<protein>
    <recommendedName>
        <fullName evidence="3">NERD domain-containing protein</fullName>
    </recommendedName>
</protein>
<dbReference type="RefSeq" id="WP_062497227.1">
    <property type="nucleotide sequence ID" value="NZ_LHZB01000118.1"/>
</dbReference>
<dbReference type="Pfam" id="PF08378">
    <property type="entry name" value="NERD"/>
    <property type="match status" value="1"/>
</dbReference>
<reference evidence="4 5" key="1">
    <citation type="submission" date="2015-06" db="EMBL/GenBank/DDBJ databases">
        <title>Improved classification and identification of acetic acid bacteria using matrix-assisted laser desorption/ionization time-of-flight mass spectrometry; Gluconobacter nephelii and Gluconobacter uchimurae are later heterotypic synonyms of Gluconobacter japonicus and Gluconobacter oxydans, respectively.</title>
        <authorList>
            <person name="Li L."/>
            <person name="Cleenwerck I."/>
            <person name="De Vuyst L."/>
            <person name="Vandamme P."/>
        </authorList>
    </citation>
    <scope>NUCLEOTIDE SEQUENCE [LARGE SCALE GENOMIC DNA]</scope>
    <source>
        <strain evidence="4 5">LMG 1764</strain>
    </source>
</reference>
<feature type="domain" description="NERD" evidence="3">
    <location>
        <begin position="59"/>
        <end position="175"/>
    </location>
</feature>
<feature type="region of interest" description="Disordered" evidence="1">
    <location>
        <begin position="217"/>
        <end position="258"/>
    </location>
</feature>
<dbReference type="InterPro" id="IPR011528">
    <property type="entry name" value="NERD"/>
</dbReference>
<dbReference type="PATRIC" id="fig|442.7.peg.3261"/>
<dbReference type="EMBL" id="LHZB01000118">
    <property type="protein sequence ID" value="KXU99990.1"/>
    <property type="molecule type" value="Genomic_DNA"/>
</dbReference>
<evidence type="ECO:0000259" key="3">
    <source>
        <dbReference type="PROSITE" id="PS50965"/>
    </source>
</evidence>
<feature type="compositionally biased region" description="Basic and acidic residues" evidence="1">
    <location>
        <begin position="309"/>
        <end position="323"/>
    </location>
</feature>
<organism evidence="4 5">
    <name type="scientific">Gluconobacter potus</name>
    <dbReference type="NCBI Taxonomy" id="2724927"/>
    <lineage>
        <taxon>Bacteria</taxon>
        <taxon>Pseudomonadati</taxon>
        <taxon>Pseudomonadota</taxon>
        <taxon>Alphaproteobacteria</taxon>
        <taxon>Acetobacterales</taxon>
        <taxon>Acetobacteraceae</taxon>
        <taxon>Gluconobacter</taxon>
    </lineage>
</organism>
<keyword evidence="2" id="KW-1133">Transmembrane helix</keyword>
<feature type="compositionally biased region" description="Low complexity" evidence="1">
    <location>
        <begin position="249"/>
        <end position="258"/>
    </location>
</feature>
<keyword evidence="2" id="KW-0812">Transmembrane</keyword>
<sequence length="360" mass="38116">MITMDHTPVFLAAGFCLTAAGGYLLGRCNLALSRDTIADQPGPPALPAPDATRLYREAAGREGEARVRAVIERTYTNGDLYNDVFIEHDAIVRQFDHVLVCGRTIVVIETKNWSGNITVDCNGRVEGDAIDKSAANPVNQVFSARALLSQKVREAGFRNVSVIPMLVFAGSGELKWEKNRGIWITDMKGLPNCINMITGGTDISSAGREALEAVLSHQPSQESLAARHSSWVDEKERGNAAVSPARATQSQSGISSKGKSRALRALARIFALLSLLIGAYSLAEVYAGTQAGAESVPSISSGSTSSRGLVDDGSGHDGSEQDGHVASPQEAVHAGQSHTGGSADAAHQKKHHPVHQPPSH</sequence>
<evidence type="ECO:0000256" key="1">
    <source>
        <dbReference type="SAM" id="MobiDB-lite"/>
    </source>
</evidence>
<evidence type="ECO:0000313" key="5">
    <source>
        <dbReference type="Proteomes" id="UP000075573"/>
    </source>
</evidence>
<dbReference type="Proteomes" id="UP000075573">
    <property type="component" value="Unassembled WGS sequence"/>
</dbReference>
<feature type="region of interest" description="Disordered" evidence="1">
    <location>
        <begin position="292"/>
        <end position="360"/>
    </location>
</feature>
<feature type="transmembrane region" description="Helical" evidence="2">
    <location>
        <begin position="6"/>
        <end position="25"/>
    </location>
</feature>
<gene>
    <name evidence="4" type="ORF">AD929_12220</name>
</gene>